<reference evidence="2" key="1">
    <citation type="submission" date="2022-01" db="EMBL/GenBank/DDBJ databases">
        <title>Genome Sequence Resource for Two Populations of Ditylenchus destructor, the Migratory Endoparasitic Phytonematode.</title>
        <authorList>
            <person name="Zhang H."/>
            <person name="Lin R."/>
            <person name="Xie B."/>
        </authorList>
    </citation>
    <scope>NUCLEOTIDE SEQUENCE</scope>
    <source>
        <strain evidence="2">BazhouSP</strain>
    </source>
</reference>
<keyword evidence="1" id="KW-0472">Membrane</keyword>
<feature type="transmembrane region" description="Helical" evidence="1">
    <location>
        <begin position="135"/>
        <end position="158"/>
    </location>
</feature>
<keyword evidence="3" id="KW-1185">Reference proteome</keyword>
<keyword evidence="1" id="KW-0812">Transmembrane</keyword>
<accession>A0AAD4NLA3</accession>
<comment type="caution">
    <text evidence="2">The sequence shown here is derived from an EMBL/GenBank/DDBJ whole genome shotgun (WGS) entry which is preliminary data.</text>
</comment>
<evidence type="ECO:0000313" key="3">
    <source>
        <dbReference type="Proteomes" id="UP001201812"/>
    </source>
</evidence>
<organism evidence="2 3">
    <name type="scientific">Ditylenchus destructor</name>
    <dbReference type="NCBI Taxonomy" id="166010"/>
    <lineage>
        <taxon>Eukaryota</taxon>
        <taxon>Metazoa</taxon>
        <taxon>Ecdysozoa</taxon>
        <taxon>Nematoda</taxon>
        <taxon>Chromadorea</taxon>
        <taxon>Rhabditida</taxon>
        <taxon>Tylenchina</taxon>
        <taxon>Tylenchomorpha</taxon>
        <taxon>Sphaerularioidea</taxon>
        <taxon>Anguinidae</taxon>
        <taxon>Anguininae</taxon>
        <taxon>Ditylenchus</taxon>
    </lineage>
</organism>
<evidence type="ECO:0000256" key="1">
    <source>
        <dbReference type="SAM" id="Phobius"/>
    </source>
</evidence>
<feature type="transmembrane region" description="Helical" evidence="1">
    <location>
        <begin position="80"/>
        <end position="103"/>
    </location>
</feature>
<protein>
    <submittedName>
        <fullName evidence="2">Uncharacterized protein</fullName>
    </submittedName>
</protein>
<evidence type="ECO:0000313" key="2">
    <source>
        <dbReference type="EMBL" id="KAI1729599.1"/>
    </source>
</evidence>
<proteinExistence type="predicted"/>
<dbReference type="EMBL" id="JAKKPZ010000001">
    <property type="protein sequence ID" value="KAI1729599.1"/>
    <property type="molecule type" value="Genomic_DNA"/>
</dbReference>
<dbReference type="Proteomes" id="UP001201812">
    <property type="component" value="Unassembled WGS sequence"/>
</dbReference>
<gene>
    <name evidence="2" type="ORF">DdX_01849</name>
</gene>
<name>A0AAD4NLA3_9BILA</name>
<feature type="transmembrane region" description="Helical" evidence="1">
    <location>
        <begin position="51"/>
        <end position="68"/>
    </location>
</feature>
<sequence>MIPNNRAVDDSKHRCWCDVHVEKAAYIVAFVGSVLCFLLAVLYFIGGNIGYGIGSLLNFFVYFTIILAQRQRSPNWYLPFLILNGIAVCFYVGYIIAVIFIYLSMPYWYLDPIREDWRRRGYYYREWEFRQIVRVWLGVYGVGTLVFTAMSALFYSWVWRAYEFMKDQNKQMKPRQAYYAQQP</sequence>
<keyword evidence="1" id="KW-1133">Transmembrane helix</keyword>
<feature type="transmembrane region" description="Helical" evidence="1">
    <location>
        <begin position="24"/>
        <end position="45"/>
    </location>
</feature>
<dbReference type="AlphaFoldDB" id="A0AAD4NLA3"/>